<dbReference type="InterPro" id="IPR004457">
    <property type="entry name" value="Znf_ZPR1"/>
</dbReference>
<dbReference type="InterPro" id="IPR042451">
    <property type="entry name" value="ZPR1_A/B_dom"/>
</dbReference>
<evidence type="ECO:0000313" key="6">
    <source>
        <dbReference type="EMBL" id="RWX74249.1"/>
    </source>
</evidence>
<dbReference type="InterPro" id="IPR056180">
    <property type="entry name" value="ZPR1_jr_dom"/>
</dbReference>
<evidence type="ECO:0000259" key="5">
    <source>
        <dbReference type="SMART" id="SM00709"/>
    </source>
</evidence>
<proteinExistence type="inferred from homology"/>
<accession>A0A3S3VGW1</accession>
<keyword evidence="2" id="KW-0479">Metal-binding</keyword>
<reference evidence="6 7" key="1">
    <citation type="submission" date="2018-12" db="EMBL/GenBank/DDBJ databases">
        <title>The complete genome of the methanogenic archaea of the candidate phylum Verstraetearchaeota, obtained from the metagenome of underground thermal water.</title>
        <authorList>
            <person name="Kadnikov V.V."/>
            <person name="Mardanov A.V."/>
            <person name="Beletsky A.V."/>
            <person name="Karnachuk O.V."/>
            <person name="Ravin N.V."/>
        </authorList>
    </citation>
    <scope>NUCLEOTIDE SEQUENCE [LARGE SCALE GENOMIC DNA]</scope>
    <source>
        <strain evidence="6">Ch88</strain>
    </source>
</reference>
<evidence type="ECO:0000313" key="7">
    <source>
        <dbReference type="Proteomes" id="UP000288215"/>
    </source>
</evidence>
<dbReference type="SMART" id="SM00709">
    <property type="entry name" value="Zpr1"/>
    <property type="match status" value="1"/>
</dbReference>
<evidence type="ECO:0000256" key="1">
    <source>
        <dbReference type="ARBA" id="ARBA00008354"/>
    </source>
</evidence>
<name>A0A3S3VGW1_METS7</name>
<dbReference type="Proteomes" id="UP000288215">
    <property type="component" value="Unassembled WGS sequence"/>
</dbReference>
<dbReference type="InterPro" id="IPR004470">
    <property type="entry name" value="ZPR1-like_arc"/>
</dbReference>
<evidence type="ECO:0000256" key="4">
    <source>
        <dbReference type="ARBA" id="ARBA00022833"/>
    </source>
</evidence>
<dbReference type="EMBL" id="RXGA01000001">
    <property type="protein sequence ID" value="RWX74249.1"/>
    <property type="molecule type" value="Genomic_DNA"/>
</dbReference>
<keyword evidence="3" id="KW-0863">Zinc-finger</keyword>
<dbReference type="InterPro" id="IPR040141">
    <property type="entry name" value="ZPR1"/>
</dbReference>
<dbReference type="PANTHER" id="PTHR10876">
    <property type="entry name" value="ZINC FINGER PROTEIN ZPR1"/>
    <property type="match status" value="1"/>
</dbReference>
<dbReference type="NCBIfam" id="TIGR00340">
    <property type="entry name" value="zpr1_rel"/>
    <property type="match status" value="1"/>
</dbReference>
<comment type="similarity">
    <text evidence="1">Belongs to the ZPR1 family.</text>
</comment>
<gene>
    <name evidence="6" type="ORF">Metus_0274</name>
</gene>
<dbReference type="Pfam" id="PF22794">
    <property type="entry name" value="jr-ZPR1"/>
    <property type="match status" value="1"/>
</dbReference>
<comment type="caution">
    <text evidence="6">The sequence shown here is derived from an EMBL/GenBank/DDBJ whole genome shotgun (WGS) entry which is preliminary data.</text>
</comment>
<dbReference type="NCBIfam" id="TIGR00310">
    <property type="entry name" value="ZPR1_znf"/>
    <property type="match status" value="1"/>
</dbReference>
<keyword evidence="4" id="KW-0862">Zinc</keyword>
<evidence type="ECO:0000256" key="2">
    <source>
        <dbReference type="ARBA" id="ARBA00022723"/>
    </source>
</evidence>
<feature type="domain" description="Zinc finger ZPR1-type" evidence="5">
    <location>
        <begin position="16"/>
        <end position="171"/>
    </location>
</feature>
<protein>
    <recommendedName>
        <fullName evidence="5">Zinc finger ZPR1-type domain-containing protein</fullName>
    </recommendedName>
</protein>
<dbReference type="AlphaFoldDB" id="A0A3S3VGW1"/>
<dbReference type="GO" id="GO:0008270">
    <property type="term" value="F:zinc ion binding"/>
    <property type="evidence" value="ECO:0007669"/>
    <property type="project" value="UniProtKB-KW"/>
</dbReference>
<organism evidence="6 7">
    <name type="scientific">Methanosuratincola subterraneus</name>
    <dbReference type="NCBI Taxonomy" id="2593994"/>
    <lineage>
        <taxon>Archaea</taxon>
        <taxon>Thermoproteota</taxon>
        <taxon>Methanosuratincolia</taxon>
        <taxon>Candidatus Methanomethylicales</taxon>
        <taxon>Candidatus Methanomethylicaceae</taxon>
        <taxon>Candidatus Methanosuratincola (ex Vanwonterghem et al. 2016)</taxon>
    </lineage>
</organism>
<dbReference type="PANTHER" id="PTHR10876:SF0">
    <property type="entry name" value="ZINC FINGER PROTEIN ZPR1"/>
    <property type="match status" value="1"/>
</dbReference>
<evidence type="ECO:0000256" key="3">
    <source>
        <dbReference type="ARBA" id="ARBA00022771"/>
    </source>
</evidence>
<sequence length="173" mass="18587">MPLVDMGKREHLSYKAVCPGCGEDTLAVEELYDEIPGLGMAVLVSMFCPKCGVRAYHEIPLESRGIKKIEFRVSGGKDLSARVIRSPSGKILIPELGLELSPGSRPVGFVTNVEGVLQRFLEVAEQLAGIAEGPKKEEAELAVKRIKSAMGGSLPFTIIIEDDLGNSAIIPPE</sequence>
<dbReference type="Gene3D" id="2.60.120.1040">
    <property type="entry name" value="ZPR1, A/B domain"/>
    <property type="match status" value="1"/>
</dbReference>